<sequence>MSTSKKVILVTGASSGIGAAIAIKFSEEGDKVVLVGRNERKLHNVSQLCKEAGGNTLIIIADLTIDADIKRVINTSIEHFGRLDVLINNAGVPGSESILSDNAMRVFDEIISINLRAAVYVTHLAAPYLIKTKGNVINISSIGSTAICFRINSQYGASKAAIDQFTKCVALELATYGVRVNSVNPGPTKTDFMKRFGYDEEKQQQVWNTLLKATLLNKIIEPSEVADLVLFLASDKANSITGSSFVIDSGFSLKGLIEE</sequence>
<proteinExistence type="predicted"/>
<dbReference type="EMBL" id="CAJQZP010001137">
    <property type="protein sequence ID" value="CAG5020631.1"/>
    <property type="molecule type" value="Genomic_DNA"/>
</dbReference>
<organism evidence="2 3">
    <name type="scientific">Parnassius apollo</name>
    <name type="common">Apollo butterfly</name>
    <name type="synonym">Papilio apollo</name>
    <dbReference type="NCBI Taxonomy" id="110799"/>
    <lineage>
        <taxon>Eukaryota</taxon>
        <taxon>Metazoa</taxon>
        <taxon>Ecdysozoa</taxon>
        <taxon>Arthropoda</taxon>
        <taxon>Hexapoda</taxon>
        <taxon>Insecta</taxon>
        <taxon>Pterygota</taxon>
        <taxon>Neoptera</taxon>
        <taxon>Endopterygota</taxon>
        <taxon>Lepidoptera</taxon>
        <taxon>Glossata</taxon>
        <taxon>Ditrysia</taxon>
        <taxon>Papilionoidea</taxon>
        <taxon>Papilionidae</taxon>
        <taxon>Parnassiinae</taxon>
        <taxon>Parnassini</taxon>
        <taxon>Parnassius</taxon>
        <taxon>Parnassius</taxon>
    </lineage>
</organism>
<dbReference type="GO" id="GO:0016491">
    <property type="term" value="F:oxidoreductase activity"/>
    <property type="evidence" value="ECO:0007669"/>
    <property type="project" value="UniProtKB-KW"/>
</dbReference>
<accession>A0A8S3XEP9</accession>
<keyword evidence="1" id="KW-0560">Oxidoreductase</keyword>
<reference evidence="2" key="1">
    <citation type="submission" date="2021-04" db="EMBL/GenBank/DDBJ databases">
        <authorList>
            <person name="Tunstrom K."/>
        </authorList>
    </citation>
    <scope>NUCLEOTIDE SEQUENCE</scope>
</reference>
<dbReference type="InterPro" id="IPR020904">
    <property type="entry name" value="Sc_DH/Rdtase_CS"/>
</dbReference>
<evidence type="ECO:0000313" key="2">
    <source>
        <dbReference type="EMBL" id="CAG5020631.1"/>
    </source>
</evidence>
<comment type="caution">
    <text evidence="2">The sequence shown here is derived from an EMBL/GenBank/DDBJ whole genome shotgun (WGS) entry which is preliminary data.</text>
</comment>
<evidence type="ECO:0000256" key="1">
    <source>
        <dbReference type="ARBA" id="ARBA00023002"/>
    </source>
</evidence>
<dbReference type="PANTHER" id="PTHR43975">
    <property type="entry name" value="ZGC:101858"/>
    <property type="match status" value="1"/>
</dbReference>
<dbReference type="FunFam" id="3.40.50.720:FF:000084">
    <property type="entry name" value="Short-chain dehydrogenase reductase"/>
    <property type="match status" value="1"/>
</dbReference>
<evidence type="ECO:0000313" key="3">
    <source>
        <dbReference type="Proteomes" id="UP000691718"/>
    </source>
</evidence>
<protein>
    <submittedName>
        <fullName evidence="2">(apollo) hypothetical protein</fullName>
    </submittedName>
</protein>
<name>A0A8S3XEP9_PARAO</name>
<dbReference type="OrthoDB" id="47007at2759"/>
<dbReference type="AlphaFoldDB" id="A0A8S3XEP9"/>
<dbReference type="PROSITE" id="PS00061">
    <property type="entry name" value="ADH_SHORT"/>
    <property type="match status" value="1"/>
</dbReference>
<gene>
    <name evidence="2" type="ORF">PAPOLLO_LOCUS17324</name>
</gene>
<dbReference type="Proteomes" id="UP000691718">
    <property type="component" value="Unassembled WGS sequence"/>
</dbReference>
<dbReference type="InterPro" id="IPR002347">
    <property type="entry name" value="SDR_fam"/>
</dbReference>
<dbReference type="PANTHER" id="PTHR43975:SF2">
    <property type="entry name" value="EG:BACR7A4.14 PROTEIN-RELATED"/>
    <property type="match status" value="1"/>
</dbReference>
<dbReference type="Pfam" id="PF13561">
    <property type="entry name" value="adh_short_C2"/>
    <property type="match status" value="1"/>
</dbReference>
<keyword evidence="3" id="KW-1185">Reference proteome</keyword>